<dbReference type="SUPFAM" id="SSF52540">
    <property type="entry name" value="P-loop containing nucleoside triphosphate hydrolases"/>
    <property type="match status" value="1"/>
</dbReference>
<comment type="caution">
    <text evidence="3">The sequence shown here is derived from an EMBL/GenBank/DDBJ whole genome shotgun (WGS) entry which is preliminary data.</text>
</comment>
<keyword evidence="1" id="KW-0227">DNA damage</keyword>
<dbReference type="Gene3D" id="3.40.50.300">
    <property type="entry name" value="P-loop containing nucleotide triphosphate hydrolases"/>
    <property type="match status" value="2"/>
</dbReference>
<dbReference type="EMBL" id="JAAXOY010000086">
    <property type="protein sequence ID" value="NKY39002.1"/>
    <property type="molecule type" value="Genomic_DNA"/>
</dbReference>
<keyword evidence="3" id="KW-0547">Nucleotide-binding</keyword>
<dbReference type="PIRSF" id="PIRSF029347">
    <property type="entry name" value="RecF"/>
    <property type="match status" value="1"/>
</dbReference>
<sequence length="450" mass="48746">MATPRLTELRLTSFKSFRRATMPLGDVTILTGRNSSGKSNALDALEVLSRLATGEDINDALDGRRREGGPVRGGSLGCAPHGTRSFDLGCTVALGEDRWKYDVTIAVAPELRITRERLLGPGPAVESGRVENRWLISTPTSSTTAPGLQAEIHNGRRGVNPVMSFRDNRLIAAQVPLRIARGTDAEEAVAFGAETVLSTLIGSFHLDPIPHLMRNYVPSRDTELRRTGENVSAALARVRNEDPETFHRIISLVQKVADERILDITIEASPLGDVTLALTEKFGKSIAQTPAREMSDGLLRFIAIATALLTSSKGLDIDSGVSTRDLRRGVLVVIEELENGLHPSQAARVLDLVLEATRGTRAHPSSTQVVLTTHSPALLNEVTGRANRSVLVCYRDNSGHSQFSRMTDLPEYAEALAAGEIGDAVSDGRLVNPRYPKRDTSEFARLLGID</sequence>
<feature type="domain" description="ATPase AAA-type core" evidence="2">
    <location>
        <begin position="27"/>
        <end position="110"/>
    </location>
</feature>
<feature type="domain" description="ATPase AAA-type core" evidence="2">
    <location>
        <begin position="287"/>
        <end position="380"/>
    </location>
</feature>
<name>A0ABX1JY60_9CELL</name>
<keyword evidence="1" id="KW-0742">SOS response</keyword>
<accession>A0ABX1JY60</accession>
<reference evidence="3 4" key="1">
    <citation type="submission" date="2020-04" db="EMBL/GenBank/DDBJ databases">
        <title>MicrobeNet Type strains.</title>
        <authorList>
            <person name="Nicholson A.C."/>
        </authorList>
    </citation>
    <scope>NUCLEOTIDE SEQUENCE [LARGE SCALE GENOMIC DNA]</scope>
    <source>
        <strain evidence="3 4">ATCC BAA-787</strain>
    </source>
</reference>
<organism evidence="3 4">
    <name type="scientific">Cellulomonas septica</name>
    <dbReference type="NCBI Taxonomy" id="285080"/>
    <lineage>
        <taxon>Bacteria</taxon>
        <taxon>Bacillati</taxon>
        <taxon>Actinomycetota</taxon>
        <taxon>Actinomycetes</taxon>
        <taxon>Micrococcales</taxon>
        <taxon>Cellulomonadaceae</taxon>
        <taxon>Cellulomonas</taxon>
    </lineage>
</organism>
<dbReference type="RefSeq" id="WP_168678149.1">
    <property type="nucleotide sequence ID" value="NZ_JAAXOY010000086.1"/>
</dbReference>
<dbReference type="GO" id="GO:0005524">
    <property type="term" value="F:ATP binding"/>
    <property type="evidence" value="ECO:0007669"/>
    <property type="project" value="UniProtKB-KW"/>
</dbReference>
<dbReference type="Proteomes" id="UP000777774">
    <property type="component" value="Unassembled WGS sequence"/>
</dbReference>
<proteinExistence type="predicted"/>
<dbReference type="PANTHER" id="PTHR32182">
    <property type="entry name" value="DNA REPLICATION AND REPAIR PROTEIN RECF"/>
    <property type="match status" value="1"/>
</dbReference>
<gene>
    <name evidence="3" type="ORF">HGA02_05480</name>
</gene>
<dbReference type="InterPro" id="IPR014555">
    <property type="entry name" value="RecF-like"/>
</dbReference>
<protein>
    <submittedName>
        <fullName evidence="3">ATP-binding protein</fullName>
    </submittedName>
</protein>
<evidence type="ECO:0000256" key="1">
    <source>
        <dbReference type="ARBA" id="ARBA00023236"/>
    </source>
</evidence>
<evidence type="ECO:0000259" key="2">
    <source>
        <dbReference type="Pfam" id="PF13304"/>
    </source>
</evidence>
<dbReference type="InterPro" id="IPR027417">
    <property type="entry name" value="P-loop_NTPase"/>
</dbReference>
<evidence type="ECO:0000313" key="4">
    <source>
        <dbReference type="Proteomes" id="UP000777774"/>
    </source>
</evidence>
<dbReference type="Pfam" id="PF13304">
    <property type="entry name" value="AAA_21"/>
    <property type="match status" value="2"/>
</dbReference>
<dbReference type="PANTHER" id="PTHR32182:SF22">
    <property type="entry name" value="ATP-DEPENDENT ENDONUCLEASE, OLD FAMILY-RELATED"/>
    <property type="match status" value="1"/>
</dbReference>
<dbReference type="InterPro" id="IPR003959">
    <property type="entry name" value="ATPase_AAA_core"/>
</dbReference>
<evidence type="ECO:0000313" key="3">
    <source>
        <dbReference type="EMBL" id="NKY39002.1"/>
    </source>
</evidence>
<keyword evidence="4" id="KW-1185">Reference proteome</keyword>
<keyword evidence="3" id="KW-0067">ATP-binding</keyword>